<accession>A0ABV3Q951</accession>
<feature type="non-terminal residue" evidence="2">
    <location>
        <position position="1"/>
    </location>
</feature>
<dbReference type="SUPFAM" id="SSF53335">
    <property type="entry name" value="S-adenosyl-L-methionine-dependent methyltransferases"/>
    <property type="match status" value="1"/>
</dbReference>
<evidence type="ECO:0000259" key="1">
    <source>
        <dbReference type="Pfam" id="PF13847"/>
    </source>
</evidence>
<dbReference type="Proteomes" id="UP001556040">
    <property type="component" value="Unassembled WGS sequence"/>
</dbReference>
<keyword evidence="2" id="KW-0489">Methyltransferase</keyword>
<sequence>KYKSVNFLALDYSKELVELGKTYIIERNLKNLDFGQGDIFELNSFSKFDGCTSMQTLSWLTSYQSALESIFSSINP</sequence>
<dbReference type="GO" id="GO:0008168">
    <property type="term" value="F:methyltransferase activity"/>
    <property type="evidence" value="ECO:0007669"/>
    <property type="project" value="UniProtKB-KW"/>
</dbReference>
<comment type="caution">
    <text evidence="2">The sequence shown here is derived from an EMBL/GenBank/DDBJ whole genome shotgun (WGS) entry which is preliminary data.</text>
</comment>
<keyword evidence="2" id="KW-0808">Transferase</keyword>
<evidence type="ECO:0000313" key="2">
    <source>
        <dbReference type="EMBL" id="MEW9503623.1"/>
    </source>
</evidence>
<evidence type="ECO:0000313" key="3">
    <source>
        <dbReference type="Proteomes" id="UP001556040"/>
    </source>
</evidence>
<dbReference type="GO" id="GO:0032259">
    <property type="term" value="P:methylation"/>
    <property type="evidence" value="ECO:0007669"/>
    <property type="project" value="UniProtKB-KW"/>
</dbReference>
<dbReference type="Gene3D" id="3.40.50.150">
    <property type="entry name" value="Vaccinia Virus protein VP39"/>
    <property type="match status" value="1"/>
</dbReference>
<dbReference type="InterPro" id="IPR025714">
    <property type="entry name" value="Methyltranfer_dom"/>
</dbReference>
<dbReference type="EMBL" id="JBFMIA010000320">
    <property type="protein sequence ID" value="MEW9503623.1"/>
    <property type="molecule type" value="Genomic_DNA"/>
</dbReference>
<protein>
    <submittedName>
        <fullName evidence="2">Class I SAM-dependent methyltransferase</fullName>
        <ecNumber evidence="2">2.1.-.-</ecNumber>
    </submittedName>
</protein>
<proteinExistence type="predicted"/>
<name>A0ABV3Q951_9BACL</name>
<dbReference type="RefSeq" id="WP_367781084.1">
    <property type="nucleotide sequence ID" value="NZ_JBFMIA010000320.1"/>
</dbReference>
<reference evidence="2 3" key="1">
    <citation type="journal article" date="1979" name="Int. J. Syst. Evol. Microbiol.">
        <title>Bacillus globisporus subsp. marinus subsp. nov.</title>
        <authorList>
            <person name="Liu H."/>
        </authorList>
    </citation>
    <scope>NUCLEOTIDE SEQUENCE [LARGE SCALE GENOMIC DNA]</scope>
    <source>
        <strain evidence="2 3">DSM 1297</strain>
    </source>
</reference>
<dbReference type="Pfam" id="PF13847">
    <property type="entry name" value="Methyltransf_31"/>
    <property type="match status" value="1"/>
</dbReference>
<keyword evidence="3" id="KW-1185">Reference proteome</keyword>
<feature type="domain" description="Methyltransferase" evidence="1">
    <location>
        <begin position="5"/>
        <end position="74"/>
    </location>
</feature>
<organism evidence="2 3">
    <name type="scientific">Jeotgalibacillus marinus</name>
    <dbReference type="NCBI Taxonomy" id="86667"/>
    <lineage>
        <taxon>Bacteria</taxon>
        <taxon>Bacillati</taxon>
        <taxon>Bacillota</taxon>
        <taxon>Bacilli</taxon>
        <taxon>Bacillales</taxon>
        <taxon>Caryophanaceae</taxon>
        <taxon>Jeotgalibacillus</taxon>
    </lineage>
</organism>
<dbReference type="EC" id="2.1.-.-" evidence="2"/>
<dbReference type="InterPro" id="IPR029063">
    <property type="entry name" value="SAM-dependent_MTases_sf"/>
</dbReference>
<gene>
    <name evidence="2" type="ORF">AB1471_18015</name>
</gene>
<feature type="non-terminal residue" evidence="2">
    <location>
        <position position="76"/>
    </location>
</feature>